<evidence type="ECO:0000313" key="3">
    <source>
        <dbReference type="Proteomes" id="UP000215453"/>
    </source>
</evidence>
<reference evidence="2 3" key="1">
    <citation type="submission" date="2016-10" db="EMBL/GenBank/DDBJ databases">
        <authorList>
            <person name="Varghese N."/>
        </authorList>
    </citation>
    <scope>NUCLEOTIDE SEQUENCE [LARGE SCALE GENOMIC DNA]</scope>
</reference>
<sequence length="173" mass="20873">MPPRNEASYIRTRAELQYLIDDQVNTSQRQLVRRIDIVLAKLREPGLTKEYRALGARTLRSLYEDLEYANERIVALRAELVERERAVAEFEERERRERRDHEERVRRQRVAEEREVELRRRRRVEAEHAAATRRAAEWTSCERFPLRDIVPIAVWIEETFPDTMAWLSFKKPE</sequence>
<dbReference type="AlphaFoldDB" id="A0A1Y6LQZ4"/>
<keyword evidence="1" id="KW-0175">Coiled coil</keyword>
<evidence type="ECO:0000313" key="2">
    <source>
        <dbReference type="EMBL" id="SMY25890.1"/>
    </source>
</evidence>
<name>A0A1Y6LQZ4_ZYMTR</name>
<feature type="coiled-coil region" evidence="1">
    <location>
        <begin position="59"/>
        <end position="93"/>
    </location>
</feature>
<dbReference type="Proteomes" id="UP000215453">
    <property type="component" value="Chromosome 7"/>
</dbReference>
<protein>
    <submittedName>
        <fullName evidence="2">Uncharacterized protein</fullName>
    </submittedName>
</protein>
<evidence type="ECO:0000256" key="1">
    <source>
        <dbReference type="SAM" id="Coils"/>
    </source>
</evidence>
<dbReference type="EMBL" id="LT882682">
    <property type="protein sequence ID" value="SMY25890.1"/>
    <property type="molecule type" value="Genomic_DNA"/>
</dbReference>
<organism evidence="2 3">
    <name type="scientific">Zymoseptoria tritici ST99CH_1A5</name>
    <dbReference type="NCBI Taxonomy" id="1276529"/>
    <lineage>
        <taxon>Eukaryota</taxon>
        <taxon>Fungi</taxon>
        <taxon>Dikarya</taxon>
        <taxon>Ascomycota</taxon>
        <taxon>Pezizomycotina</taxon>
        <taxon>Dothideomycetes</taxon>
        <taxon>Dothideomycetidae</taxon>
        <taxon>Mycosphaerellales</taxon>
        <taxon>Mycosphaerellaceae</taxon>
        <taxon>Zymoseptoria</taxon>
    </lineage>
</organism>
<gene>
    <name evidence="2" type="ORF">ZT1A5_G7332</name>
</gene>
<accession>A0A1Y6LQZ4</accession>
<proteinExistence type="predicted"/>